<feature type="compositionally biased region" description="Polar residues" evidence="6">
    <location>
        <begin position="46"/>
        <end position="64"/>
    </location>
</feature>
<feature type="compositionally biased region" description="Basic residues" evidence="6">
    <location>
        <begin position="1894"/>
        <end position="1906"/>
    </location>
</feature>
<dbReference type="GO" id="GO:0003677">
    <property type="term" value="F:DNA binding"/>
    <property type="evidence" value="ECO:0007669"/>
    <property type="project" value="UniProtKB-KW"/>
</dbReference>
<evidence type="ECO:0000313" key="10">
    <source>
        <dbReference type="Proteomes" id="UP000182658"/>
    </source>
</evidence>
<evidence type="ECO:0000256" key="6">
    <source>
        <dbReference type="SAM" id="MobiDB-lite"/>
    </source>
</evidence>
<evidence type="ECO:0000256" key="5">
    <source>
        <dbReference type="ARBA" id="ARBA00023242"/>
    </source>
</evidence>
<accession>A0A1J7IQB7</accession>
<feature type="compositionally biased region" description="Low complexity" evidence="6">
    <location>
        <begin position="2442"/>
        <end position="2462"/>
    </location>
</feature>
<name>A0A1J7IQB7_9PEZI</name>
<keyword evidence="3" id="KW-0238">DNA-binding</keyword>
<dbReference type="Pfam" id="PF04182">
    <property type="entry name" value="B-block_TFIIIC"/>
    <property type="match status" value="1"/>
</dbReference>
<sequence length="2462" mass="272484">MKEGLEGVVEFLLPELAFAGEQGLSVDGFLSLTKQYFQGEKKAVQAPQQGSHSNGDNELAQSSTSIEAATTLSDAELSFARGAWTWLVSRPNVLVGGNRRWNKLSLDEVLALPEIVQPGVAAATPADGVTPAARSPPEPGSTPALGSAITPGTTPAPGIATNPGLTPAPDRQASQTPISTPNPRATKSKSTLTTRPRIQVTEETVWQAVAGHGVDYKQIPKLEWHLLQGIAPTKHNGILQSDLRRLVGQDKRSVPKRTDFLAVKGYIAKRSIMVRASKTSKLWLAGFAPSTTAEGSDASQSTDIKMTKETLIRDLSRVPWHARWTGADIDVETFAESIIAIIKAWGVMRYSDVRLKMGVDELRWQMRVMARLTRNLVDMGIIKYTAATFNNSRKVWKDCVKFIRDPTEAEWGRILATGKKTSKYTDLSKDRQPKPFALSLADNTASQPPETPAKSNDEGAVGAVPSKSTSRSLAGWVPEKPLAQTLFDAVEAAGPAGATNPQISAGTVGYGFRRYIGTMLTNMAMCRQPPHLQKFQLNRTLVRVDKTSAFIYTTNQNAQPAPGQEQSGQPSAPLGETDNTPAVDAPATPRTSRYGFAPIQEEKLAKPSASLSEISRKLRGRHRQHLPPKPPLVDETPGPDDEGRPPKRRRIDDNADSHPFVPNEKLPGKPPGAYIGEPGSLNPNRKKNGRPRKSLVVIFKTEKLKDPAFWETDWRAARNPDETVVNVQYNGIPGKLCLNRRDKTVVFSRKPQPSGKEPLTIQLDDLREEPVIRPVPGCDDNSLVFVTKESGESPSWNYVFLFKDDETSQERVAEILKRVKSIANGEPIEENLPAETAKPQDTAQAGGPWANPEAAQGSNPAELGEGTTVAETSIAGEAVSATVIPKGKGKGKARGKKNAPGSGQKPWKCEKCGGAWKNDIGLKYHLTKAQVPCNPDYVATAAVPSKKRSRRPPTLPPGFENNEGEDGDEDGGVAAGRRTTGQRARPRRRFEIKLEHNGAPAFRGLTVDQSYLSKDAEPVACAERKQLTEAATPTTARLIEVSRPISHSGVSESVVPSVKTAHGASQNNDGLQMEDAPMALRSPTVDTPAPDGTAAHDKAVKSLHVQAHDTIHDAAPRREKSATQNDMPVQGDAIVKGETLIHTRLDDEALIQDDSSAQNDTSMQDIGPLGDETHIRAWSAVNNANAGSTPPMKEPQTHILSKPAEQIVRAPETPMTPIIPIQRSPVKEAKNHIPPKSTAPVVRAPEASYTPINQLQRSESVSQTNAPHSEVLNVGRVPAVAAREGKANETPRRRPLPDKPVKRSEDQPVKRSQDQPEPGVTPFKPANNYVHLSTDSKIRTAQALDIVEYLLQNNGGIFPGNKALFYAVLRLYLKAFSGQMPPSFKNLQVACKRLTAKGKAREIVHAFRHTNGKFVTCTMLLASGMDPNSIVPTVLKKKMQDAYPGVFIPPAFSPSKEELRLLEEFDREPAETEEAPRSDGKFRLRRGNMEVEVMNAPYYQENPLEHGRHPGASGQGTPVQDPEGDETSKKRRKRPQAHSATDQPSGRSAKKQKTLGSKLLSMPFVRKKDGDDARDVSDDDTGDLEHQSPGSKGARSPGPEGKMNNTPIANAIKVYGLLPTARSGPKKRRAVDKLRKLPKEVGRAQNPGLDSLPYFFFTNKYDEYWSKHTHSTSLQFLEPNTRLDDYHVTSWFEDLETSALPDDTSSIATDEEPMSSTEEEEPERVEGFSLVPPVFVRDKSQGIWPILPAESFEQSLQMQGWTPSPQFILREHLPANIREMASWNKRKHIKIDVFKDPEFAEFSELVDRCEGWEQSNKGIDMMTFATLAPDYIFINASPAVSVCHMQPIAPIWHDENLFTLETFPYELATTLAEDDDDDGPLYLYSKAKLPLLGKKPRGRPPGKKTSPRKDRAAESQEPREKKQMGRKPKRIRLPALEVEREHTAYPQSAEEYMDIHHGVERTPEWNSEHTQLAAFVCVTTLLGGVAKSVDWGLMMRLFPDMSLSHLRKFFGEMNKDRKSTIIDLTEKFQKAFLEAYQKGELPPLDYENVLAYDWKALTLWTRGLAGDESTLPPSYADLEQRDMIVSDRAHQPRDWRETFWLPARSLYNRFQDSSSQAFATLIDPQVKIEDEDDNLRAAMSWVRALCVTAPHPPEIVSEKWETFKGLPRRVISDLIDKSIRILQERLVITKDKNLIVMRLNDRVVKALDKAAQDQKFAEAARFKRRLDKALRKGKGRYRIPYTADDDGMIMALLNLQAHGRVTVETDNKYVPLGYEPFNYETRKFDRKYHHFRLYAVPTETYIYNSVQEDDSGQENDELAVLLDNIKATDVPRVGPQGELPLWVDFFGAVDEVRWRKCLGAVLFILSTRGPMRADAIAEQLKCVVPFEVQLVLDWADRLGLLEQMTPAAPKCVREWWWLAVDAQKKRAEGADARRKKGKGRADAAAEVPGGEGSAAAASGSRV</sequence>
<dbReference type="GO" id="GO:0006384">
    <property type="term" value="P:transcription initiation at RNA polymerase III promoter"/>
    <property type="evidence" value="ECO:0007669"/>
    <property type="project" value="InterPro"/>
</dbReference>
<feature type="region of interest" description="Disordered" evidence="6">
    <location>
        <begin position="942"/>
        <end position="989"/>
    </location>
</feature>
<dbReference type="OrthoDB" id="5403573at2759"/>
<dbReference type="InterPro" id="IPR046488">
    <property type="entry name" value="Sfc3/Tfc3_C"/>
</dbReference>
<feature type="region of interest" description="Disordered" evidence="6">
    <location>
        <begin position="441"/>
        <end position="473"/>
    </location>
</feature>
<evidence type="ECO:0000259" key="8">
    <source>
        <dbReference type="Pfam" id="PF20222"/>
    </source>
</evidence>
<dbReference type="InParanoid" id="A0A1J7IQB7"/>
<gene>
    <name evidence="9" type="ORF">CONLIGDRAFT_714175</name>
</gene>
<evidence type="ECO:0000259" key="7">
    <source>
        <dbReference type="Pfam" id="PF04182"/>
    </source>
</evidence>
<feature type="region of interest" description="Disordered" evidence="6">
    <location>
        <begin position="1501"/>
        <end position="1606"/>
    </location>
</feature>
<feature type="region of interest" description="Disordered" evidence="6">
    <location>
        <begin position="43"/>
        <end position="64"/>
    </location>
</feature>
<dbReference type="PANTHER" id="PTHR15180:SF1">
    <property type="entry name" value="GENERAL TRANSCRIPTION FACTOR 3C POLYPEPTIDE 1"/>
    <property type="match status" value="1"/>
</dbReference>
<keyword evidence="2" id="KW-0597">Phosphoprotein</keyword>
<feature type="region of interest" description="Disordered" evidence="6">
    <location>
        <begin position="1223"/>
        <end position="1328"/>
    </location>
</feature>
<dbReference type="GO" id="GO:0005634">
    <property type="term" value="C:nucleus"/>
    <property type="evidence" value="ECO:0007669"/>
    <property type="project" value="UniProtKB-SubCell"/>
</dbReference>
<feature type="region of interest" description="Disordered" evidence="6">
    <location>
        <begin position="827"/>
        <end position="863"/>
    </location>
</feature>
<feature type="compositionally biased region" description="Basic and acidic residues" evidence="6">
    <location>
        <begin position="1283"/>
        <end position="1314"/>
    </location>
</feature>
<protein>
    <submittedName>
        <fullName evidence="9">Uncharacterized protein</fullName>
    </submittedName>
</protein>
<keyword evidence="4" id="KW-0804">Transcription</keyword>
<feature type="compositionally biased region" description="Basic and acidic residues" evidence="6">
    <location>
        <begin position="1566"/>
        <end position="1576"/>
    </location>
</feature>
<feature type="compositionally biased region" description="Basic residues" evidence="6">
    <location>
        <begin position="617"/>
        <end position="626"/>
    </location>
</feature>
<feature type="region of interest" description="Disordered" evidence="6">
    <location>
        <begin position="2425"/>
        <end position="2462"/>
    </location>
</feature>
<feature type="compositionally biased region" description="Acidic residues" evidence="6">
    <location>
        <begin position="1709"/>
        <end position="1723"/>
    </location>
</feature>
<feature type="compositionally biased region" description="Polar residues" evidence="6">
    <location>
        <begin position="172"/>
        <end position="194"/>
    </location>
</feature>
<feature type="domain" description="Transcription factor tau subunit sfc3/Tfc3 C-terminal" evidence="8">
    <location>
        <begin position="1965"/>
        <end position="2377"/>
    </location>
</feature>
<feature type="region of interest" description="Disordered" evidence="6">
    <location>
        <begin position="555"/>
        <end position="689"/>
    </location>
</feature>
<dbReference type="InterPro" id="IPR007309">
    <property type="entry name" value="TFIIIC_Bblock-bd"/>
</dbReference>
<evidence type="ECO:0000256" key="4">
    <source>
        <dbReference type="ARBA" id="ARBA00023163"/>
    </source>
</evidence>
<feature type="compositionally biased region" description="Polar residues" evidence="6">
    <location>
        <begin position="555"/>
        <end position="570"/>
    </location>
</feature>
<evidence type="ECO:0000313" key="9">
    <source>
        <dbReference type="EMBL" id="OIW29678.1"/>
    </source>
</evidence>
<dbReference type="InterPro" id="IPR044210">
    <property type="entry name" value="Tfc3-like"/>
</dbReference>
<keyword evidence="5" id="KW-0539">Nucleus</keyword>
<proteinExistence type="predicted"/>
<feature type="compositionally biased region" description="Acidic residues" evidence="6">
    <location>
        <begin position="962"/>
        <end position="971"/>
    </location>
</feature>
<dbReference type="GO" id="GO:0000127">
    <property type="term" value="C:transcription factor TFIIIC complex"/>
    <property type="evidence" value="ECO:0007669"/>
    <property type="project" value="InterPro"/>
</dbReference>
<feature type="compositionally biased region" description="Basic and acidic residues" evidence="6">
    <location>
        <begin position="641"/>
        <end position="656"/>
    </location>
</feature>
<evidence type="ECO:0000256" key="1">
    <source>
        <dbReference type="ARBA" id="ARBA00004123"/>
    </source>
</evidence>
<dbReference type="GO" id="GO:0042791">
    <property type="term" value="P:5S class rRNA transcription by RNA polymerase III"/>
    <property type="evidence" value="ECO:0007669"/>
    <property type="project" value="TreeGrafter"/>
</dbReference>
<dbReference type="Pfam" id="PF20222">
    <property type="entry name" value="DUF6581"/>
    <property type="match status" value="1"/>
</dbReference>
<dbReference type="EMBL" id="KV875097">
    <property type="protein sequence ID" value="OIW29678.1"/>
    <property type="molecule type" value="Genomic_DNA"/>
</dbReference>
<organism evidence="9 10">
    <name type="scientific">Coniochaeta ligniaria NRRL 30616</name>
    <dbReference type="NCBI Taxonomy" id="1408157"/>
    <lineage>
        <taxon>Eukaryota</taxon>
        <taxon>Fungi</taxon>
        <taxon>Dikarya</taxon>
        <taxon>Ascomycota</taxon>
        <taxon>Pezizomycotina</taxon>
        <taxon>Sordariomycetes</taxon>
        <taxon>Sordariomycetidae</taxon>
        <taxon>Coniochaetales</taxon>
        <taxon>Coniochaetaceae</taxon>
        <taxon>Coniochaeta</taxon>
    </lineage>
</organism>
<comment type="subcellular location">
    <subcellularLocation>
        <location evidence="1">Nucleus</location>
    </subcellularLocation>
</comment>
<dbReference type="STRING" id="1408157.A0A1J7IQB7"/>
<feature type="region of interest" description="Disordered" evidence="6">
    <location>
        <begin position="1701"/>
        <end position="1723"/>
    </location>
</feature>
<feature type="region of interest" description="Disordered" evidence="6">
    <location>
        <begin position="1892"/>
        <end position="1933"/>
    </location>
</feature>
<dbReference type="PANTHER" id="PTHR15180">
    <property type="entry name" value="GENERAL TRANSCRIPTION FACTOR 3C POLYPEPTIDE 1"/>
    <property type="match status" value="1"/>
</dbReference>
<feature type="region of interest" description="Disordered" evidence="6">
    <location>
        <begin position="125"/>
        <end position="194"/>
    </location>
</feature>
<feature type="compositionally biased region" description="Polar residues" evidence="6">
    <location>
        <begin position="1250"/>
        <end position="1267"/>
    </location>
</feature>
<evidence type="ECO:0000256" key="2">
    <source>
        <dbReference type="ARBA" id="ARBA00022553"/>
    </source>
</evidence>
<reference evidence="9 10" key="1">
    <citation type="submission" date="2016-10" db="EMBL/GenBank/DDBJ databases">
        <title>Draft genome sequence of Coniochaeta ligniaria NRRL30616, a lignocellulolytic fungus for bioabatement of inhibitors in plant biomass hydrolysates.</title>
        <authorList>
            <consortium name="DOE Joint Genome Institute"/>
            <person name="Jimenez D.J."/>
            <person name="Hector R.E."/>
            <person name="Riley R."/>
            <person name="Sun H."/>
            <person name="Grigoriev I.V."/>
            <person name="Van Elsas J.D."/>
            <person name="Nichols N.N."/>
        </authorList>
    </citation>
    <scope>NUCLEOTIDE SEQUENCE [LARGE SCALE GENOMIC DNA]</scope>
    <source>
        <strain evidence="9 10">NRRL 30616</strain>
    </source>
</reference>
<feature type="compositionally biased region" description="Basic and acidic residues" evidence="6">
    <location>
        <begin position="1907"/>
        <end position="1923"/>
    </location>
</feature>
<feature type="region of interest" description="Disordered" evidence="6">
    <location>
        <begin position="886"/>
        <end position="909"/>
    </location>
</feature>
<feature type="domain" description="B-block binding subunit of TFIIIC" evidence="7">
    <location>
        <begin position="221"/>
        <end position="287"/>
    </location>
</feature>
<dbReference type="Proteomes" id="UP000182658">
    <property type="component" value="Unassembled WGS sequence"/>
</dbReference>
<feature type="compositionally biased region" description="Basic residues" evidence="6">
    <location>
        <begin position="887"/>
        <end position="897"/>
    </location>
</feature>
<feature type="compositionally biased region" description="Low complexity" evidence="6">
    <location>
        <begin position="146"/>
        <end position="164"/>
    </location>
</feature>
<evidence type="ECO:0000256" key="3">
    <source>
        <dbReference type="ARBA" id="ARBA00023125"/>
    </source>
</evidence>
<keyword evidence="10" id="KW-1185">Reference proteome</keyword>